<comment type="caution">
    <text evidence="1">The sequence shown here is derived from an EMBL/GenBank/DDBJ whole genome shotgun (WGS) entry which is preliminary data.</text>
</comment>
<proteinExistence type="predicted"/>
<evidence type="ECO:0000313" key="1">
    <source>
        <dbReference type="EMBL" id="EHK97742.1"/>
    </source>
</evidence>
<dbReference type="Proteomes" id="UP000005446">
    <property type="component" value="Unassembled WGS sequence"/>
</dbReference>
<gene>
    <name evidence="1" type="ORF">M7I_6475</name>
</gene>
<name>H0EUN8_GLAL7</name>
<dbReference type="InParanoid" id="H0EUN8"/>
<accession>H0EUN8</accession>
<dbReference type="EMBL" id="AGUE01000179">
    <property type="protein sequence ID" value="EHK97742.1"/>
    <property type="molecule type" value="Genomic_DNA"/>
</dbReference>
<keyword evidence="2" id="KW-1185">Reference proteome</keyword>
<protein>
    <submittedName>
        <fullName evidence="1">Uncharacterized protein</fullName>
    </submittedName>
</protein>
<organism evidence="1 2">
    <name type="scientific">Glarea lozoyensis (strain ATCC 74030 / MF5533)</name>
    <dbReference type="NCBI Taxonomy" id="1104152"/>
    <lineage>
        <taxon>Eukaryota</taxon>
        <taxon>Fungi</taxon>
        <taxon>Dikarya</taxon>
        <taxon>Ascomycota</taxon>
        <taxon>Pezizomycotina</taxon>
        <taxon>Leotiomycetes</taxon>
        <taxon>Helotiales</taxon>
        <taxon>Helotiaceae</taxon>
        <taxon>Glarea</taxon>
    </lineage>
</organism>
<sequence>MIREEDLRLWSWQEIHEIDFHKRYIDPTVQANLAIDQVHQKTIRTLSWKPISVPPWQFVWTIGLNSPQLVQRRLLFPIQ</sequence>
<dbReference type="AlphaFoldDB" id="H0EUN8"/>
<dbReference type="HOGENOM" id="CLU_2606251_0_0_1"/>
<evidence type="ECO:0000313" key="2">
    <source>
        <dbReference type="Proteomes" id="UP000005446"/>
    </source>
</evidence>
<reference evidence="1 2" key="1">
    <citation type="journal article" date="2012" name="Eukaryot. Cell">
        <title>Genome sequence of the fungus Glarea lozoyensis: the first genome sequence of a species from the Helotiaceae family.</title>
        <authorList>
            <person name="Youssar L."/>
            <person name="Gruening B.A."/>
            <person name="Erxleben A."/>
            <person name="Guenther S."/>
            <person name="Huettel W."/>
        </authorList>
    </citation>
    <scope>NUCLEOTIDE SEQUENCE [LARGE SCALE GENOMIC DNA]</scope>
    <source>
        <strain evidence="2">ATCC 74030 / MF5533</strain>
    </source>
</reference>